<feature type="domain" description="HTH hxlR-type" evidence="4">
    <location>
        <begin position="9"/>
        <end position="106"/>
    </location>
</feature>
<dbReference type="SUPFAM" id="SSF46785">
    <property type="entry name" value="Winged helix' DNA-binding domain"/>
    <property type="match status" value="1"/>
</dbReference>
<dbReference type="InterPro" id="IPR002577">
    <property type="entry name" value="HTH_HxlR"/>
</dbReference>
<dbReference type="Proteomes" id="UP000826300">
    <property type="component" value="Chromosome"/>
</dbReference>
<keyword evidence="2" id="KW-0238">DNA-binding</keyword>
<dbReference type="EMBL" id="CP069370">
    <property type="protein sequence ID" value="QYZ71981.1"/>
    <property type="molecule type" value="Genomic_DNA"/>
</dbReference>
<dbReference type="Gene3D" id="1.10.10.10">
    <property type="entry name" value="Winged helix-like DNA-binding domain superfamily/Winged helix DNA-binding domain"/>
    <property type="match status" value="1"/>
</dbReference>
<name>A0A8G1EEY8_9RHOB</name>
<organism evidence="5 6">
    <name type="scientific">Neotabrizicola shimadae</name>
    <dbReference type="NCBI Taxonomy" id="2807096"/>
    <lineage>
        <taxon>Bacteria</taxon>
        <taxon>Pseudomonadati</taxon>
        <taxon>Pseudomonadota</taxon>
        <taxon>Alphaproteobacteria</taxon>
        <taxon>Rhodobacterales</taxon>
        <taxon>Paracoccaceae</taxon>
        <taxon>Neotabrizicola</taxon>
    </lineage>
</organism>
<sequence length="106" mass="11437">MAPDPISRCPVTHCLGLIGGKWKPVILFCISNGVDRFGAMQRAIPGVTKQMLTQQLREMEADGLLSRTVHAVVPPRVDYALTGRGQSLLPIVAAMRDWGLADRAAG</sequence>
<protein>
    <submittedName>
        <fullName evidence="5">Helix-turn-helix transcriptional regulator</fullName>
    </submittedName>
</protein>
<proteinExistence type="predicted"/>
<keyword evidence="1" id="KW-0805">Transcription regulation</keyword>
<dbReference type="PANTHER" id="PTHR33204">
    <property type="entry name" value="TRANSCRIPTIONAL REGULATOR, MARR FAMILY"/>
    <property type="match status" value="1"/>
</dbReference>
<evidence type="ECO:0000313" key="6">
    <source>
        <dbReference type="Proteomes" id="UP000826300"/>
    </source>
</evidence>
<dbReference type="PROSITE" id="PS51118">
    <property type="entry name" value="HTH_HXLR"/>
    <property type="match status" value="1"/>
</dbReference>
<dbReference type="GO" id="GO:0003677">
    <property type="term" value="F:DNA binding"/>
    <property type="evidence" value="ECO:0007669"/>
    <property type="project" value="UniProtKB-KW"/>
</dbReference>
<keyword evidence="6" id="KW-1185">Reference proteome</keyword>
<keyword evidence="3" id="KW-0804">Transcription</keyword>
<accession>A0A8G1EEY8</accession>
<dbReference type="PANTHER" id="PTHR33204:SF29">
    <property type="entry name" value="TRANSCRIPTIONAL REGULATOR"/>
    <property type="match status" value="1"/>
</dbReference>
<evidence type="ECO:0000256" key="2">
    <source>
        <dbReference type="ARBA" id="ARBA00023125"/>
    </source>
</evidence>
<evidence type="ECO:0000313" key="5">
    <source>
        <dbReference type="EMBL" id="QYZ71981.1"/>
    </source>
</evidence>
<evidence type="ECO:0000256" key="1">
    <source>
        <dbReference type="ARBA" id="ARBA00023015"/>
    </source>
</evidence>
<dbReference type="AlphaFoldDB" id="A0A8G1EEY8"/>
<dbReference type="InterPro" id="IPR036388">
    <property type="entry name" value="WH-like_DNA-bd_sf"/>
</dbReference>
<evidence type="ECO:0000259" key="4">
    <source>
        <dbReference type="PROSITE" id="PS51118"/>
    </source>
</evidence>
<evidence type="ECO:0000256" key="3">
    <source>
        <dbReference type="ARBA" id="ARBA00023163"/>
    </source>
</evidence>
<reference evidence="5" key="1">
    <citation type="submission" date="2021-02" db="EMBL/GenBank/DDBJ databases">
        <title>Rhodobacter shimadae sp. nov., an aerobic anoxygenic phototrophic bacterium isolated from a hot spring.</title>
        <authorList>
            <person name="Muramatsu S."/>
            <person name="Haruta S."/>
            <person name="Hirose S."/>
            <person name="Hanada S."/>
        </authorList>
    </citation>
    <scope>NUCLEOTIDE SEQUENCE</scope>
    <source>
        <strain evidence="5">N10</strain>
    </source>
</reference>
<dbReference type="KEGG" id="nsm:JO391_14555"/>
<dbReference type="InterPro" id="IPR036390">
    <property type="entry name" value="WH_DNA-bd_sf"/>
</dbReference>
<dbReference type="Pfam" id="PF01638">
    <property type="entry name" value="HxlR"/>
    <property type="match status" value="1"/>
</dbReference>
<gene>
    <name evidence="5" type="ORF">JO391_14555</name>
</gene>